<dbReference type="RefSeq" id="WP_106140308.1">
    <property type="nucleotide sequence ID" value="NZ_PVTE01000029.1"/>
</dbReference>
<keyword evidence="3" id="KW-1185">Reference proteome</keyword>
<dbReference type="PROSITE" id="PS51257">
    <property type="entry name" value="PROKAR_LIPOPROTEIN"/>
    <property type="match status" value="1"/>
</dbReference>
<dbReference type="EMBL" id="PVTE01000029">
    <property type="protein sequence ID" value="PRY28551.1"/>
    <property type="molecule type" value="Genomic_DNA"/>
</dbReference>
<feature type="signal peptide" evidence="1">
    <location>
        <begin position="1"/>
        <end position="22"/>
    </location>
</feature>
<dbReference type="AlphaFoldDB" id="A0A2T0S541"/>
<organism evidence="2 3">
    <name type="scientific">Spirosoma oryzae</name>
    <dbReference type="NCBI Taxonomy" id="1469603"/>
    <lineage>
        <taxon>Bacteria</taxon>
        <taxon>Pseudomonadati</taxon>
        <taxon>Bacteroidota</taxon>
        <taxon>Cytophagia</taxon>
        <taxon>Cytophagales</taxon>
        <taxon>Cytophagaceae</taxon>
        <taxon>Spirosoma</taxon>
    </lineage>
</organism>
<sequence>MKTIVKSVRPLLALFTFVLLFSACSPKSDPDPLDQYVGTWIETMLNGKPDTDDEITIAKSGTGLTISDLTSNDIKASISGSGFKADNKSISTGSSYTFSDNTKGILYIQNLTGSVTNGELTLKYSLYSESTTRRISVDFTEVFTKK</sequence>
<dbReference type="OrthoDB" id="961642at2"/>
<proteinExistence type="predicted"/>
<name>A0A2T0S541_9BACT</name>
<evidence type="ECO:0000313" key="2">
    <source>
        <dbReference type="EMBL" id="PRY28551.1"/>
    </source>
</evidence>
<evidence type="ECO:0000256" key="1">
    <source>
        <dbReference type="SAM" id="SignalP"/>
    </source>
</evidence>
<protein>
    <recommendedName>
        <fullName evidence="4">Lipocalin-like protein</fullName>
    </recommendedName>
</protein>
<dbReference type="Proteomes" id="UP000238375">
    <property type="component" value="Unassembled WGS sequence"/>
</dbReference>
<comment type="caution">
    <text evidence="2">The sequence shown here is derived from an EMBL/GenBank/DDBJ whole genome shotgun (WGS) entry which is preliminary data.</text>
</comment>
<evidence type="ECO:0000313" key="3">
    <source>
        <dbReference type="Proteomes" id="UP000238375"/>
    </source>
</evidence>
<feature type="chain" id="PRO_5015772350" description="Lipocalin-like protein" evidence="1">
    <location>
        <begin position="23"/>
        <end position="146"/>
    </location>
</feature>
<gene>
    <name evidence="2" type="ORF">CLV58_12930</name>
</gene>
<keyword evidence="1" id="KW-0732">Signal</keyword>
<accession>A0A2T0S541</accession>
<reference evidence="2 3" key="1">
    <citation type="submission" date="2018-03" db="EMBL/GenBank/DDBJ databases">
        <title>Genomic Encyclopedia of Archaeal and Bacterial Type Strains, Phase II (KMG-II): from individual species to whole genera.</title>
        <authorList>
            <person name="Goeker M."/>
        </authorList>
    </citation>
    <scope>NUCLEOTIDE SEQUENCE [LARGE SCALE GENOMIC DNA]</scope>
    <source>
        <strain evidence="2 3">DSM 28354</strain>
    </source>
</reference>
<evidence type="ECO:0008006" key="4">
    <source>
        <dbReference type="Google" id="ProtNLM"/>
    </source>
</evidence>